<evidence type="ECO:0000256" key="8">
    <source>
        <dbReference type="ARBA" id="ARBA00048679"/>
    </source>
</evidence>
<dbReference type="AlphaFoldDB" id="A0A9W9LX97"/>
<dbReference type="GO" id="GO:0050684">
    <property type="term" value="P:regulation of mRNA processing"/>
    <property type="evidence" value="ECO:0007669"/>
    <property type="project" value="TreeGrafter"/>
</dbReference>
<dbReference type="InterPro" id="IPR051334">
    <property type="entry name" value="SRPK"/>
</dbReference>
<comment type="catalytic activity">
    <reaction evidence="8">
        <text>L-seryl-[protein] + ATP = O-phospho-L-seryl-[protein] + ADP + H(+)</text>
        <dbReference type="Rhea" id="RHEA:17989"/>
        <dbReference type="Rhea" id="RHEA-COMP:9863"/>
        <dbReference type="Rhea" id="RHEA-COMP:11604"/>
        <dbReference type="ChEBI" id="CHEBI:15378"/>
        <dbReference type="ChEBI" id="CHEBI:29999"/>
        <dbReference type="ChEBI" id="CHEBI:30616"/>
        <dbReference type="ChEBI" id="CHEBI:83421"/>
        <dbReference type="ChEBI" id="CHEBI:456216"/>
        <dbReference type="EC" id="2.7.11.1"/>
    </reaction>
</comment>
<dbReference type="Gene3D" id="3.30.200.20">
    <property type="entry name" value="Phosphorylase Kinase, domain 1"/>
    <property type="match status" value="1"/>
</dbReference>
<evidence type="ECO:0000313" key="10">
    <source>
        <dbReference type="Proteomes" id="UP001150879"/>
    </source>
</evidence>
<dbReference type="InterPro" id="IPR011009">
    <property type="entry name" value="Kinase-like_dom_sf"/>
</dbReference>
<evidence type="ECO:0000256" key="1">
    <source>
        <dbReference type="ARBA" id="ARBA00012513"/>
    </source>
</evidence>
<gene>
    <name evidence="9" type="ORF">N7472_011273</name>
</gene>
<dbReference type="GO" id="GO:0005737">
    <property type="term" value="C:cytoplasm"/>
    <property type="evidence" value="ECO:0007669"/>
    <property type="project" value="TreeGrafter"/>
</dbReference>
<keyword evidence="3" id="KW-0808">Transferase</keyword>
<keyword evidence="10" id="KW-1185">Reference proteome</keyword>
<keyword evidence="5" id="KW-0418">Kinase</keyword>
<evidence type="ECO:0000256" key="7">
    <source>
        <dbReference type="ARBA" id="ARBA00047899"/>
    </source>
</evidence>
<evidence type="ECO:0000256" key="4">
    <source>
        <dbReference type="ARBA" id="ARBA00022741"/>
    </source>
</evidence>
<name>A0A9W9LX97_9EURO</name>
<dbReference type="GO" id="GO:0005524">
    <property type="term" value="F:ATP binding"/>
    <property type="evidence" value="ECO:0007669"/>
    <property type="project" value="UniProtKB-KW"/>
</dbReference>
<dbReference type="GO" id="GO:0004674">
    <property type="term" value="F:protein serine/threonine kinase activity"/>
    <property type="evidence" value="ECO:0007669"/>
    <property type="project" value="UniProtKB-KW"/>
</dbReference>
<keyword evidence="4" id="KW-0547">Nucleotide-binding</keyword>
<evidence type="ECO:0000256" key="2">
    <source>
        <dbReference type="ARBA" id="ARBA00022527"/>
    </source>
</evidence>
<dbReference type="PANTHER" id="PTHR47634:SF9">
    <property type="entry name" value="PROTEIN KINASE DOMAIN-CONTAINING PROTEIN-RELATED"/>
    <property type="match status" value="1"/>
</dbReference>
<dbReference type="GO" id="GO:0005634">
    <property type="term" value="C:nucleus"/>
    <property type="evidence" value="ECO:0007669"/>
    <property type="project" value="TreeGrafter"/>
</dbReference>
<dbReference type="SUPFAM" id="SSF56112">
    <property type="entry name" value="Protein kinase-like (PK-like)"/>
    <property type="match status" value="1"/>
</dbReference>
<comment type="caution">
    <text evidence="9">The sequence shown here is derived from an EMBL/GenBank/DDBJ whole genome shotgun (WGS) entry which is preliminary data.</text>
</comment>
<keyword evidence="6" id="KW-0067">ATP-binding</keyword>
<dbReference type="Gene3D" id="1.10.510.10">
    <property type="entry name" value="Transferase(Phosphotransferase) domain 1"/>
    <property type="match status" value="1"/>
</dbReference>
<evidence type="ECO:0000256" key="6">
    <source>
        <dbReference type="ARBA" id="ARBA00022840"/>
    </source>
</evidence>
<dbReference type="Proteomes" id="UP001150879">
    <property type="component" value="Unassembled WGS sequence"/>
</dbReference>
<protein>
    <recommendedName>
        <fullName evidence="1">non-specific serine/threonine protein kinase</fullName>
        <ecNumber evidence="1">2.7.11.1</ecNumber>
    </recommendedName>
</protein>
<dbReference type="PANTHER" id="PTHR47634">
    <property type="entry name" value="PROTEIN KINASE DOMAIN-CONTAINING PROTEIN-RELATED"/>
    <property type="match status" value="1"/>
</dbReference>
<reference evidence="9" key="2">
    <citation type="journal article" date="2023" name="IMA Fungus">
        <title>Comparative genomic study of the Penicillium genus elucidates a diverse pangenome and 15 lateral gene transfer events.</title>
        <authorList>
            <person name="Petersen C."/>
            <person name="Sorensen T."/>
            <person name="Nielsen M.R."/>
            <person name="Sondergaard T.E."/>
            <person name="Sorensen J.L."/>
            <person name="Fitzpatrick D.A."/>
            <person name="Frisvad J.C."/>
            <person name="Nielsen K.L."/>
        </authorList>
    </citation>
    <scope>NUCLEOTIDE SEQUENCE</scope>
    <source>
        <strain evidence="9">IBT 16849</strain>
    </source>
</reference>
<keyword evidence="2" id="KW-0723">Serine/threonine-protein kinase</keyword>
<accession>A0A9W9LX97</accession>
<evidence type="ECO:0000256" key="5">
    <source>
        <dbReference type="ARBA" id="ARBA00022777"/>
    </source>
</evidence>
<dbReference type="OrthoDB" id="5979581at2759"/>
<dbReference type="EMBL" id="JAPQKP010000008">
    <property type="protein sequence ID" value="KAJ5181313.1"/>
    <property type="molecule type" value="Genomic_DNA"/>
</dbReference>
<reference evidence="9" key="1">
    <citation type="submission" date="2022-11" db="EMBL/GenBank/DDBJ databases">
        <authorList>
            <person name="Petersen C."/>
        </authorList>
    </citation>
    <scope>NUCLEOTIDE SEQUENCE</scope>
    <source>
        <strain evidence="9">IBT 16849</strain>
    </source>
</reference>
<organism evidence="9 10">
    <name type="scientific">Penicillium cf. griseofulvum</name>
    <dbReference type="NCBI Taxonomy" id="2972120"/>
    <lineage>
        <taxon>Eukaryota</taxon>
        <taxon>Fungi</taxon>
        <taxon>Dikarya</taxon>
        <taxon>Ascomycota</taxon>
        <taxon>Pezizomycotina</taxon>
        <taxon>Eurotiomycetes</taxon>
        <taxon>Eurotiomycetidae</taxon>
        <taxon>Eurotiales</taxon>
        <taxon>Aspergillaceae</taxon>
        <taxon>Penicillium</taxon>
    </lineage>
</organism>
<evidence type="ECO:0000313" key="9">
    <source>
        <dbReference type="EMBL" id="KAJ5181313.1"/>
    </source>
</evidence>
<evidence type="ECO:0000256" key="3">
    <source>
        <dbReference type="ARBA" id="ARBA00022679"/>
    </source>
</evidence>
<proteinExistence type="predicted"/>
<dbReference type="EC" id="2.7.11.1" evidence="1"/>
<comment type="catalytic activity">
    <reaction evidence="7">
        <text>L-threonyl-[protein] + ATP = O-phospho-L-threonyl-[protein] + ADP + H(+)</text>
        <dbReference type="Rhea" id="RHEA:46608"/>
        <dbReference type="Rhea" id="RHEA-COMP:11060"/>
        <dbReference type="Rhea" id="RHEA-COMP:11605"/>
        <dbReference type="ChEBI" id="CHEBI:15378"/>
        <dbReference type="ChEBI" id="CHEBI:30013"/>
        <dbReference type="ChEBI" id="CHEBI:30616"/>
        <dbReference type="ChEBI" id="CHEBI:61977"/>
        <dbReference type="ChEBI" id="CHEBI:456216"/>
        <dbReference type="EC" id="2.7.11.1"/>
    </reaction>
</comment>
<dbReference type="GO" id="GO:0000245">
    <property type="term" value="P:spliceosomal complex assembly"/>
    <property type="evidence" value="ECO:0007669"/>
    <property type="project" value="TreeGrafter"/>
</dbReference>
<sequence length="431" mass="48853">MQEPVIRSTCSIANRAFANRVMNWRARALRVYSNTRGISFQLSISTYQLTSPFHRKTAWPRRCSSQWTSNPRVFPVFDLGLLDSSLKIEDELAMGHEPNEIYTYPVEEEEILNDRYQILHKIGYGPTATVWYAIDLMEPRMVVLKIYVVDHMLKDYGRIHPPKLYQPNKCPLHEVSDRFSIKGPRGPHICVVHGAPEIDPEQVHSGDKTGLESMRSTVKQMLILMDFLPTDCIMPNKAFDVSPSDRQGSGASNIQLITPMILPGDGVPLCMEFPDDDMPGIVEKHCRSPEQVLESKWDHKTDIWAVAVTAWNYTSSQGLIDGRNSDGAFDDRVHIAELVALLGPPPPEFYEKMRLGSMFWDKEGSWTGQAPIPDRSLESLAADNIDGENVKALCSGCEKRYNGILKIGQRLWDFCVMSGCPGRRSLWRERV</sequence>